<dbReference type="GO" id="GO:0003995">
    <property type="term" value="F:acyl-CoA dehydrogenase activity"/>
    <property type="evidence" value="ECO:0007669"/>
    <property type="project" value="InterPro"/>
</dbReference>
<keyword evidence="4 6" id="KW-0274">FAD</keyword>
<dbReference type="InterPro" id="IPR037069">
    <property type="entry name" value="AcylCoA_DH/ox_N_sf"/>
</dbReference>
<evidence type="ECO:0000313" key="10">
    <source>
        <dbReference type="EMBL" id="AXI80483.1"/>
    </source>
</evidence>
<dbReference type="InterPro" id="IPR013786">
    <property type="entry name" value="AcylCoA_DH/ox_N"/>
</dbReference>
<organism evidence="10 11">
    <name type="scientific">Peterkaempfera bronchialis</name>
    <dbReference type="NCBI Taxonomy" id="2126346"/>
    <lineage>
        <taxon>Bacteria</taxon>
        <taxon>Bacillati</taxon>
        <taxon>Actinomycetota</taxon>
        <taxon>Actinomycetes</taxon>
        <taxon>Kitasatosporales</taxon>
        <taxon>Streptomycetaceae</taxon>
        <taxon>Peterkaempfera</taxon>
    </lineage>
</organism>
<dbReference type="EMBL" id="CP031264">
    <property type="protein sequence ID" value="AXI80483.1"/>
    <property type="molecule type" value="Genomic_DNA"/>
</dbReference>
<sequence>MRRTVFDRTHQAFREMVRTLFAREVVPYAERWEEDGVVPRTLYDTLGAAGLLGIRIPAEFGGGGERSFRYNAVITEEIAAGSVFLGTVNLHMNVVIPYFLHHATAEQQARWLPGLASGATMGAIAMTEPGSGSDLAGLSTTAVRDGDHYLLNGAKTFITGGTHAGLVIVVARTARTENRRDGLTLLVVEDGMTGFTRGRPLRKLGLHAQDTTELSFADVRVPVSHVLGEEGRAFGYLGSNLPQERLSIAVGSQAMSEAMIAETVQYVTARTVFGTSLASFQNTKFTLAALAAQVEAGRQLVDRAIEEFDAGTLDPADAAKAKLYTTELQGQVADQCLQLHGGYGYMREYPIARRYADARVSRIYGGSSEIMKSIIAKSLGL</sequence>
<feature type="domain" description="Acyl-CoA oxidase/dehydrogenase middle" evidence="8">
    <location>
        <begin position="123"/>
        <end position="219"/>
    </location>
</feature>
<dbReference type="Gene3D" id="1.20.140.10">
    <property type="entry name" value="Butyryl-CoA Dehydrogenase, subunit A, domain 3"/>
    <property type="match status" value="1"/>
</dbReference>
<evidence type="ECO:0000259" key="8">
    <source>
        <dbReference type="Pfam" id="PF02770"/>
    </source>
</evidence>
<evidence type="ECO:0000259" key="7">
    <source>
        <dbReference type="Pfam" id="PF00441"/>
    </source>
</evidence>
<dbReference type="InterPro" id="IPR006089">
    <property type="entry name" value="Acyl-CoA_DH_CS"/>
</dbReference>
<evidence type="ECO:0000256" key="4">
    <source>
        <dbReference type="ARBA" id="ARBA00022827"/>
    </source>
</evidence>
<keyword evidence="5 6" id="KW-0560">Oxidoreductase</keyword>
<dbReference type="InterPro" id="IPR009100">
    <property type="entry name" value="AcylCoA_DH/oxidase_NM_dom_sf"/>
</dbReference>
<name>A0A345T3C8_9ACTN</name>
<feature type="domain" description="Acyl-CoA dehydrogenase/oxidase C-terminal" evidence="7">
    <location>
        <begin position="235"/>
        <end position="379"/>
    </location>
</feature>
<keyword evidence="3 6" id="KW-0285">Flavoprotein</keyword>
<dbReference type="FunFam" id="1.20.140.10:FF:000001">
    <property type="entry name" value="Acyl-CoA dehydrogenase"/>
    <property type="match status" value="1"/>
</dbReference>
<dbReference type="SUPFAM" id="SSF56645">
    <property type="entry name" value="Acyl-CoA dehydrogenase NM domain-like"/>
    <property type="match status" value="1"/>
</dbReference>
<evidence type="ECO:0000256" key="1">
    <source>
        <dbReference type="ARBA" id="ARBA00001974"/>
    </source>
</evidence>
<dbReference type="InterPro" id="IPR006091">
    <property type="entry name" value="Acyl-CoA_Oxase/DH_mid-dom"/>
</dbReference>
<reference evidence="11" key="1">
    <citation type="submission" date="2018-07" db="EMBL/GenBank/DDBJ databases">
        <title>Streptacidiphilus bronchialis DSM 106435 chromosome.</title>
        <authorList>
            <person name="Batra D."/>
            <person name="Gulvik C.A."/>
        </authorList>
    </citation>
    <scope>NUCLEOTIDE SEQUENCE [LARGE SCALE GENOMIC DNA]</scope>
    <source>
        <strain evidence="11">DSM 106435</strain>
    </source>
</reference>
<dbReference type="PANTHER" id="PTHR43884:SF12">
    <property type="entry name" value="ISOVALERYL-COA DEHYDROGENASE, MITOCHONDRIAL-RELATED"/>
    <property type="match status" value="1"/>
</dbReference>
<dbReference type="PROSITE" id="PS00073">
    <property type="entry name" value="ACYL_COA_DH_2"/>
    <property type="match status" value="1"/>
</dbReference>
<comment type="cofactor">
    <cofactor evidence="1 6">
        <name>FAD</name>
        <dbReference type="ChEBI" id="CHEBI:57692"/>
    </cofactor>
</comment>
<protein>
    <submittedName>
        <fullName evidence="10">Acyl-CoA dehydrogenase</fullName>
    </submittedName>
</protein>
<evidence type="ECO:0000256" key="3">
    <source>
        <dbReference type="ARBA" id="ARBA00022630"/>
    </source>
</evidence>
<gene>
    <name evidence="10" type="ORF">C7M71_026855</name>
</gene>
<dbReference type="Proteomes" id="UP000249340">
    <property type="component" value="Chromosome"/>
</dbReference>
<dbReference type="Pfam" id="PF02771">
    <property type="entry name" value="Acyl-CoA_dh_N"/>
    <property type="match status" value="1"/>
</dbReference>
<dbReference type="InterPro" id="IPR009075">
    <property type="entry name" value="AcylCo_DH/oxidase_C"/>
</dbReference>
<dbReference type="KEGG" id="stri:C7M71_026855"/>
<comment type="similarity">
    <text evidence="2 6">Belongs to the acyl-CoA dehydrogenase family.</text>
</comment>
<dbReference type="Pfam" id="PF00441">
    <property type="entry name" value="Acyl-CoA_dh_1"/>
    <property type="match status" value="1"/>
</dbReference>
<dbReference type="RefSeq" id="WP_111489856.1">
    <property type="nucleotide sequence ID" value="NZ_CP031264.1"/>
</dbReference>
<dbReference type="PROSITE" id="PS00072">
    <property type="entry name" value="ACYL_COA_DH_1"/>
    <property type="match status" value="1"/>
</dbReference>
<keyword evidence="11" id="KW-1185">Reference proteome</keyword>
<evidence type="ECO:0000256" key="6">
    <source>
        <dbReference type="RuleBase" id="RU362125"/>
    </source>
</evidence>
<dbReference type="SUPFAM" id="SSF47203">
    <property type="entry name" value="Acyl-CoA dehydrogenase C-terminal domain-like"/>
    <property type="match status" value="1"/>
</dbReference>
<dbReference type="GO" id="GO:0050660">
    <property type="term" value="F:flavin adenine dinucleotide binding"/>
    <property type="evidence" value="ECO:0007669"/>
    <property type="project" value="InterPro"/>
</dbReference>
<dbReference type="InterPro" id="IPR036250">
    <property type="entry name" value="AcylCo_DH-like_C"/>
</dbReference>
<feature type="domain" description="Acyl-CoA dehydrogenase/oxidase N-terminal" evidence="9">
    <location>
        <begin position="9"/>
        <end position="118"/>
    </location>
</feature>
<dbReference type="FunFam" id="2.40.110.10:FF:000002">
    <property type="entry name" value="Acyl-CoA dehydrogenase fadE12"/>
    <property type="match status" value="1"/>
</dbReference>
<dbReference type="InterPro" id="IPR046373">
    <property type="entry name" value="Acyl-CoA_Oxase/DH_mid-dom_sf"/>
</dbReference>
<evidence type="ECO:0000259" key="9">
    <source>
        <dbReference type="Pfam" id="PF02771"/>
    </source>
</evidence>
<dbReference type="Pfam" id="PF02770">
    <property type="entry name" value="Acyl-CoA_dh_M"/>
    <property type="match status" value="1"/>
</dbReference>
<dbReference type="Gene3D" id="2.40.110.10">
    <property type="entry name" value="Butyryl-CoA Dehydrogenase, subunit A, domain 2"/>
    <property type="match status" value="1"/>
</dbReference>
<dbReference type="OrthoDB" id="8876745at2"/>
<dbReference type="AlphaFoldDB" id="A0A345T3C8"/>
<proteinExistence type="inferred from homology"/>
<evidence type="ECO:0000256" key="2">
    <source>
        <dbReference type="ARBA" id="ARBA00009347"/>
    </source>
</evidence>
<evidence type="ECO:0000256" key="5">
    <source>
        <dbReference type="ARBA" id="ARBA00023002"/>
    </source>
</evidence>
<dbReference type="PANTHER" id="PTHR43884">
    <property type="entry name" value="ACYL-COA DEHYDROGENASE"/>
    <property type="match status" value="1"/>
</dbReference>
<dbReference type="Gene3D" id="1.10.540.10">
    <property type="entry name" value="Acyl-CoA dehydrogenase/oxidase, N-terminal domain"/>
    <property type="match status" value="1"/>
</dbReference>
<accession>A0A345T3C8</accession>
<evidence type="ECO:0000313" key="11">
    <source>
        <dbReference type="Proteomes" id="UP000249340"/>
    </source>
</evidence>